<feature type="region of interest" description="Disordered" evidence="1">
    <location>
        <begin position="89"/>
        <end position="112"/>
    </location>
</feature>
<protein>
    <submittedName>
        <fullName evidence="3">MerR family transcriptional regulator</fullName>
    </submittedName>
</protein>
<evidence type="ECO:0000259" key="2">
    <source>
        <dbReference type="SMART" id="SM00422"/>
    </source>
</evidence>
<dbReference type="Pfam" id="PF13411">
    <property type="entry name" value="MerR_1"/>
    <property type="match status" value="1"/>
</dbReference>
<reference evidence="3" key="1">
    <citation type="submission" date="2021-08" db="EMBL/GenBank/DDBJ databases">
        <authorList>
            <person name="Stevens D.C."/>
        </authorList>
    </citation>
    <scope>NUCLEOTIDE SEQUENCE</scope>
    <source>
        <strain evidence="3">DSM 53165</strain>
    </source>
</reference>
<dbReference type="Proteomes" id="UP001139031">
    <property type="component" value="Unassembled WGS sequence"/>
</dbReference>
<evidence type="ECO:0000313" key="3">
    <source>
        <dbReference type="EMBL" id="MBZ5713010.1"/>
    </source>
</evidence>
<name>A0ABS7TXL5_9BACT</name>
<dbReference type="EMBL" id="JAIRAU010000037">
    <property type="protein sequence ID" value="MBZ5713010.1"/>
    <property type="molecule type" value="Genomic_DNA"/>
</dbReference>
<comment type="caution">
    <text evidence="3">The sequence shown here is derived from an EMBL/GenBank/DDBJ whole genome shotgun (WGS) entry which is preliminary data.</text>
</comment>
<feature type="compositionally biased region" description="Low complexity" evidence="1">
    <location>
        <begin position="96"/>
        <end position="112"/>
    </location>
</feature>
<dbReference type="Gene3D" id="1.10.1660.10">
    <property type="match status" value="1"/>
</dbReference>
<dbReference type="SMART" id="SM00422">
    <property type="entry name" value="HTH_MERR"/>
    <property type="match status" value="1"/>
</dbReference>
<organism evidence="3 4">
    <name type="scientific">Nannocystis pusilla</name>
    <dbReference type="NCBI Taxonomy" id="889268"/>
    <lineage>
        <taxon>Bacteria</taxon>
        <taxon>Pseudomonadati</taxon>
        <taxon>Myxococcota</taxon>
        <taxon>Polyangia</taxon>
        <taxon>Nannocystales</taxon>
        <taxon>Nannocystaceae</taxon>
        <taxon>Nannocystis</taxon>
    </lineage>
</organism>
<gene>
    <name evidence="3" type="ORF">K7C98_27555</name>
</gene>
<proteinExistence type="predicted"/>
<keyword evidence="4" id="KW-1185">Reference proteome</keyword>
<evidence type="ECO:0000256" key="1">
    <source>
        <dbReference type="SAM" id="MobiDB-lite"/>
    </source>
</evidence>
<dbReference type="InterPro" id="IPR000551">
    <property type="entry name" value="MerR-type_HTH_dom"/>
</dbReference>
<dbReference type="InterPro" id="IPR009061">
    <property type="entry name" value="DNA-bd_dom_put_sf"/>
</dbReference>
<sequence>MPERRRLDPSFVTTADIMEAAGVTRRTVTAWIDAGLLPKPVKISLGSPGGVFNRFPMIALEHVRFIVAKRAEGLSLQQIAELLAAQGGPVARPAVRSRGAAPKPARPAGRRR</sequence>
<feature type="domain" description="HTH merR-type" evidence="2">
    <location>
        <begin position="12"/>
        <end position="86"/>
    </location>
</feature>
<evidence type="ECO:0000313" key="4">
    <source>
        <dbReference type="Proteomes" id="UP001139031"/>
    </source>
</evidence>
<accession>A0ABS7TXL5</accession>
<dbReference type="SUPFAM" id="SSF46955">
    <property type="entry name" value="Putative DNA-binding domain"/>
    <property type="match status" value="1"/>
</dbReference>
<dbReference type="RefSeq" id="WP_224194758.1">
    <property type="nucleotide sequence ID" value="NZ_JAIRAU010000037.1"/>
</dbReference>